<comment type="caution">
    <text evidence="2">The sequence shown here is derived from an EMBL/GenBank/DDBJ whole genome shotgun (WGS) entry which is preliminary data.</text>
</comment>
<gene>
    <name evidence="2" type="ORF">E2562_038383</name>
</gene>
<sequence>MPTPRNREKRATREVEQRRQRRRRRNSREPRYLGLWEGLALHELLDLVFEAAMGAAHLRRLALRPTLDLALAGARVGEEGGDG</sequence>
<evidence type="ECO:0000313" key="3">
    <source>
        <dbReference type="Proteomes" id="UP000479710"/>
    </source>
</evidence>
<evidence type="ECO:0000256" key="1">
    <source>
        <dbReference type="SAM" id="MobiDB-lite"/>
    </source>
</evidence>
<name>A0A6G1CXM6_9ORYZ</name>
<dbReference type="Proteomes" id="UP000479710">
    <property type="component" value="Unassembled WGS sequence"/>
</dbReference>
<dbReference type="EMBL" id="SPHZ02000008">
    <property type="protein sequence ID" value="KAF0904872.1"/>
    <property type="molecule type" value="Genomic_DNA"/>
</dbReference>
<protein>
    <submittedName>
        <fullName evidence="2">Uncharacterized protein</fullName>
    </submittedName>
</protein>
<keyword evidence="3" id="KW-1185">Reference proteome</keyword>
<reference evidence="2 3" key="1">
    <citation type="submission" date="2019-11" db="EMBL/GenBank/DDBJ databases">
        <title>Whole genome sequence of Oryza granulata.</title>
        <authorList>
            <person name="Li W."/>
        </authorList>
    </citation>
    <scope>NUCLEOTIDE SEQUENCE [LARGE SCALE GENOMIC DNA]</scope>
    <source>
        <strain evidence="3">cv. Menghai</strain>
        <tissue evidence="2">Leaf</tissue>
    </source>
</reference>
<accession>A0A6G1CXM6</accession>
<proteinExistence type="predicted"/>
<evidence type="ECO:0000313" key="2">
    <source>
        <dbReference type="EMBL" id="KAF0904872.1"/>
    </source>
</evidence>
<feature type="compositionally biased region" description="Basic and acidic residues" evidence="1">
    <location>
        <begin position="1"/>
        <end position="18"/>
    </location>
</feature>
<organism evidence="2 3">
    <name type="scientific">Oryza meyeriana var. granulata</name>
    <dbReference type="NCBI Taxonomy" id="110450"/>
    <lineage>
        <taxon>Eukaryota</taxon>
        <taxon>Viridiplantae</taxon>
        <taxon>Streptophyta</taxon>
        <taxon>Embryophyta</taxon>
        <taxon>Tracheophyta</taxon>
        <taxon>Spermatophyta</taxon>
        <taxon>Magnoliopsida</taxon>
        <taxon>Liliopsida</taxon>
        <taxon>Poales</taxon>
        <taxon>Poaceae</taxon>
        <taxon>BOP clade</taxon>
        <taxon>Oryzoideae</taxon>
        <taxon>Oryzeae</taxon>
        <taxon>Oryzinae</taxon>
        <taxon>Oryza</taxon>
        <taxon>Oryza meyeriana</taxon>
    </lineage>
</organism>
<dbReference type="AlphaFoldDB" id="A0A6G1CXM6"/>
<feature type="region of interest" description="Disordered" evidence="1">
    <location>
        <begin position="1"/>
        <end position="28"/>
    </location>
</feature>